<dbReference type="GO" id="GO:0004519">
    <property type="term" value="F:endonuclease activity"/>
    <property type="evidence" value="ECO:0007669"/>
    <property type="project" value="UniProtKB-KW"/>
</dbReference>
<evidence type="ECO:0008006" key="10">
    <source>
        <dbReference type="Google" id="ProtNLM"/>
    </source>
</evidence>
<proteinExistence type="inferred from homology"/>
<dbReference type="InterPro" id="IPR038570">
    <property type="entry name" value="HicA_sf"/>
</dbReference>
<gene>
    <name evidence="8" type="ORF">A3C26_02840</name>
</gene>
<evidence type="ECO:0000256" key="3">
    <source>
        <dbReference type="ARBA" id="ARBA00022722"/>
    </source>
</evidence>
<dbReference type="Gene3D" id="3.30.920.30">
    <property type="entry name" value="Hypothetical protein"/>
    <property type="match status" value="1"/>
</dbReference>
<dbReference type="GO" id="GO:0003729">
    <property type="term" value="F:mRNA binding"/>
    <property type="evidence" value="ECO:0007669"/>
    <property type="project" value="InterPro"/>
</dbReference>
<keyword evidence="2" id="KW-1277">Toxin-antitoxin system</keyword>
<keyword evidence="5" id="KW-0378">Hydrolase</keyword>
<protein>
    <recommendedName>
        <fullName evidence="10">Addiction module toxin, HicA family</fullName>
    </recommendedName>
</protein>
<sequence>MPKYKPLKYRDVTTILKNLGFQQESGTGSFHQTWVLTRDHISYAVTVAFHGANKEFKRGILDSMIRQSGFPKKEFYEVLKRK</sequence>
<accession>A0A1F5JCT5</accession>
<dbReference type="SUPFAM" id="SSF54786">
    <property type="entry name" value="YcfA/nrd intein domain"/>
    <property type="match status" value="1"/>
</dbReference>
<comment type="similarity">
    <text evidence="1">Belongs to the HicA mRNA interferase family.</text>
</comment>
<organism evidence="8 9">
    <name type="scientific">Candidatus Daviesbacteria bacterium RIFCSPHIGHO2_02_FULL_39_12</name>
    <dbReference type="NCBI Taxonomy" id="1797770"/>
    <lineage>
        <taxon>Bacteria</taxon>
        <taxon>Candidatus Daviesiibacteriota</taxon>
    </lineage>
</organism>
<evidence type="ECO:0000256" key="4">
    <source>
        <dbReference type="ARBA" id="ARBA00022759"/>
    </source>
</evidence>
<dbReference type="Proteomes" id="UP000177042">
    <property type="component" value="Unassembled WGS sequence"/>
</dbReference>
<evidence type="ECO:0000256" key="7">
    <source>
        <dbReference type="ARBA" id="ARBA00023016"/>
    </source>
</evidence>
<keyword evidence="4" id="KW-0255">Endonuclease</keyword>
<evidence type="ECO:0000256" key="5">
    <source>
        <dbReference type="ARBA" id="ARBA00022801"/>
    </source>
</evidence>
<evidence type="ECO:0000313" key="8">
    <source>
        <dbReference type="EMBL" id="OGE26320.1"/>
    </source>
</evidence>
<reference evidence="8 9" key="1">
    <citation type="journal article" date="2016" name="Nat. Commun.">
        <title>Thousands of microbial genomes shed light on interconnected biogeochemical processes in an aquifer system.</title>
        <authorList>
            <person name="Anantharaman K."/>
            <person name="Brown C.T."/>
            <person name="Hug L.A."/>
            <person name="Sharon I."/>
            <person name="Castelle C.J."/>
            <person name="Probst A.J."/>
            <person name="Thomas B.C."/>
            <person name="Singh A."/>
            <person name="Wilkins M.J."/>
            <person name="Karaoz U."/>
            <person name="Brodie E.L."/>
            <person name="Williams K.H."/>
            <person name="Hubbard S.S."/>
            <person name="Banfield J.F."/>
        </authorList>
    </citation>
    <scope>NUCLEOTIDE SEQUENCE [LARGE SCALE GENOMIC DNA]</scope>
</reference>
<keyword evidence="3" id="KW-0540">Nuclease</keyword>
<name>A0A1F5JCT5_9BACT</name>
<dbReference type="InterPro" id="IPR012933">
    <property type="entry name" value="HicA_mRNA_interferase"/>
</dbReference>
<dbReference type="AlphaFoldDB" id="A0A1F5JCT5"/>
<evidence type="ECO:0000256" key="2">
    <source>
        <dbReference type="ARBA" id="ARBA00022649"/>
    </source>
</evidence>
<evidence type="ECO:0000256" key="1">
    <source>
        <dbReference type="ARBA" id="ARBA00006620"/>
    </source>
</evidence>
<evidence type="ECO:0000256" key="6">
    <source>
        <dbReference type="ARBA" id="ARBA00022884"/>
    </source>
</evidence>
<keyword evidence="6" id="KW-0694">RNA-binding</keyword>
<comment type="caution">
    <text evidence="8">The sequence shown here is derived from an EMBL/GenBank/DDBJ whole genome shotgun (WGS) entry which is preliminary data.</text>
</comment>
<dbReference type="GO" id="GO:0016787">
    <property type="term" value="F:hydrolase activity"/>
    <property type="evidence" value="ECO:0007669"/>
    <property type="project" value="UniProtKB-KW"/>
</dbReference>
<dbReference type="EMBL" id="MFCX01000012">
    <property type="protein sequence ID" value="OGE26320.1"/>
    <property type="molecule type" value="Genomic_DNA"/>
</dbReference>
<evidence type="ECO:0000313" key="9">
    <source>
        <dbReference type="Proteomes" id="UP000177042"/>
    </source>
</evidence>
<keyword evidence="7" id="KW-0346">Stress response</keyword>
<dbReference type="Pfam" id="PF07927">
    <property type="entry name" value="HicA_toxin"/>
    <property type="match status" value="1"/>
</dbReference>